<dbReference type="PROSITE" id="PS51462">
    <property type="entry name" value="NUDIX"/>
    <property type="match status" value="1"/>
</dbReference>
<dbReference type="SUPFAM" id="SSF55811">
    <property type="entry name" value="Nudix"/>
    <property type="match status" value="1"/>
</dbReference>
<dbReference type="EMBL" id="JAIXNE010000004">
    <property type="protein sequence ID" value="MCA6077113.1"/>
    <property type="molecule type" value="Genomic_DNA"/>
</dbReference>
<organism evidence="4 5">
    <name type="scientific">Fulvivirga sedimenti</name>
    <dbReference type="NCBI Taxonomy" id="2879465"/>
    <lineage>
        <taxon>Bacteria</taxon>
        <taxon>Pseudomonadati</taxon>
        <taxon>Bacteroidota</taxon>
        <taxon>Cytophagia</taxon>
        <taxon>Cytophagales</taxon>
        <taxon>Fulvivirgaceae</taxon>
        <taxon>Fulvivirga</taxon>
    </lineage>
</organism>
<feature type="domain" description="Nudix hydrolase" evidence="1">
    <location>
        <begin position="9"/>
        <end position="140"/>
    </location>
</feature>
<dbReference type="InterPro" id="IPR036390">
    <property type="entry name" value="WH_DNA-bd_sf"/>
</dbReference>
<dbReference type="InterPro" id="IPR036388">
    <property type="entry name" value="WH-like_DNA-bd_sf"/>
</dbReference>
<dbReference type="InterPro" id="IPR054105">
    <property type="entry name" value="WHD_NrtR"/>
</dbReference>
<dbReference type="SUPFAM" id="SSF46785">
    <property type="entry name" value="Winged helix' DNA-binding domain"/>
    <property type="match status" value="1"/>
</dbReference>
<evidence type="ECO:0000313" key="2">
    <source>
        <dbReference type="EMBL" id="MCA6074808.1"/>
    </source>
</evidence>
<dbReference type="Gene3D" id="3.90.79.10">
    <property type="entry name" value="Nucleoside Triphosphate Pyrophosphohydrolase"/>
    <property type="match status" value="1"/>
</dbReference>
<comment type="caution">
    <text evidence="4">The sequence shown here is derived from an EMBL/GenBank/DDBJ whole genome shotgun (WGS) entry which is preliminary data.</text>
</comment>
<evidence type="ECO:0000313" key="4">
    <source>
        <dbReference type="EMBL" id="MCA6077113.1"/>
    </source>
</evidence>
<dbReference type="PANTHER" id="PTHR43736">
    <property type="entry name" value="ADP-RIBOSE PYROPHOSPHATASE"/>
    <property type="match status" value="1"/>
</dbReference>
<name>A0A9X1HRQ6_9BACT</name>
<dbReference type="EMBL" id="JAIXNE010000002">
    <property type="protein sequence ID" value="MCA6074808.1"/>
    <property type="molecule type" value="Genomic_DNA"/>
</dbReference>
<evidence type="ECO:0000313" key="3">
    <source>
        <dbReference type="EMBL" id="MCA6075985.1"/>
    </source>
</evidence>
<dbReference type="Gene3D" id="1.10.10.10">
    <property type="entry name" value="Winged helix-like DNA-binding domain superfamily/Winged helix DNA-binding domain"/>
    <property type="match status" value="1"/>
</dbReference>
<dbReference type="GO" id="GO:0016787">
    <property type="term" value="F:hydrolase activity"/>
    <property type="evidence" value="ECO:0007669"/>
    <property type="project" value="UniProtKB-KW"/>
</dbReference>
<dbReference type="CDD" id="cd18873">
    <property type="entry name" value="NUDIX_NadM_like"/>
    <property type="match status" value="1"/>
</dbReference>
<dbReference type="EMBL" id="JAIXNE010000003">
    <property type="protein sequence ID" value="MCA6075985.1"/>
    <property type="molecule type" value="Genomic_DNA"/>
</dbReference>
<evidence type="ECO:0000313" key="5">
    <source>
        <dbReference type="Proteomes" id="UP001139409"/>
    </source>
</evidence>
<dbReference type="Pfam" id="PF21906">
    <property type="entry name" value="WHD_NrtR"/>
    <property type="match status" value="1"/>
</dbReference>
<dbReference type="AlphaFoldDB" id="A0A9X1HRQ6"/>
<keyword evidence="4" id="KW-0378">Hydrolase</keyword>
<dbReference type="Pfam" id="PF00293">
    <property type="entry name" value="NUDIX"/>
    <property type="match status" value="1"/>
</dbReference>
<sequence>MSDHAIIGTVSIDCVIFGFRDDQLQLLLVKHADGIGKGNWGLPGGWIWESEGLDDAAYRILKELTGIREIFLEQLGAFGDVDRYPARRVITVAYFALVNPQEYELIPGFTAAEASWFPIDQLPGVLYDHSKIINAAKEHLRQKVRHEPIGFNLLPEEFTLLDIQKLYEALLQTQLDKSNFRRKIKRMNLLVKSEKKQSDVPHRAAQLYSFDRTIYENHRKNGFSFML</sequence>
<gene>
    <name evidence="2" type="ORF">LDX50_07995</name>
    <name evidence="3" type="ORF">LDX50_13965</name>
    <name evidence="4" type="ORF">LDX50_19685</name>
</gene>
<dbReference type="InterPro" id="IPR015797">
    <property type="entry name" value="NUDIX_hydrolase-like_dom_sf"/>
</dbReference>
<dbReference type="RefSeq" id="WP_225697919.1">
    <property type="nucleotide sequence ID" value="NZ_JAIXNE010000002.1"/>
</dbReference>
<keyword evidence="5" id="KW-1185">Reference proteome</keyword>
<protein>
    <submittedName>
        <fullName evidence="4">NUDIX hydrolase</fullName>
    </submittedName>
</protein>
<proteinExistence type="predicted"/>
<evidence type="ECO:0000259" key="1">
    <source>
        <dbReference type="PROSITE" id="PS51462"/>
    </source>
</evidence>
<reference evidence="4" key="1">
    <citation type="submission" date="2021-09" db="EMBL/GenBank/DDBJ databases">
        <title>Fulvivirga sp. isolated from coastal sediment.</title>
        <authorList>
            <person name="Yu H."/>
        </authorList>
    </citation>
    <scope>NUCLEOTIDE SEQUENCE</scope>
    <source>
        <strain evidence="4">1062</strain>
    </source>
</reference>
<dbReference type="InterPro" id="IPR000086">
    <property type="entry name" value="NUDIX_hydrolase_dom"/>
</dbReference>
<dbReference type="Proteomes" id="UP001139409">
    <property type="component" value="Unassembled WGS sequence"/>
</dbReference>
<dbReference type="PANTHER" id="PTHR43736:SF4">
    <property type="entry name" value="SLR1690 PROTEIN"/>
    <property type="match status" value="1"/>
</dbReference>
<accession>A0A9X1HRQ6</accession>